<keyword evidence="2" id="KW-1185">Reference proteome</keyword>
<evidence type="ECO:0000313" key="1">
    <source>
        <dbReference type="EMBL" id="KAL1555919.1"/>
    </source>
</evidence>
<sequence length="195" mass="21980">MNAITNWNKIVVCDVNIGDSCDLTDDKMLEKLLTCPNLHNLGISSKVGKALAKCGSDLMSSKLRFLDLFESEIEDDPMGILRKLPCLIRLQLYQESFVGEEMRCPTNSFLRLKKLVLRGLPKLREWRVESGAMPFLSQLTIGECSCLEMVPEGLSGISTLQTLIIEQMPEMRERVSPSGQDFHKVRHVPSIIIKD</sequence>
<dbReference type="EMBL" id="JBEAFC010000005">
    <property type="protein sequence ID" value="KAL1555919.1"/>
    <property type="molecule type" value="Genomic_DNA"/>
</dbReference>
<dbReference type="InterPro" id="IPR032675">
    <property type="entry name" value="LRR_dom_sf"/>
</dbReference>
<dbReference type="Proteomes" id="UP001567538">
    <property type="component" value="Unassembled WGS sequence"/>
</dbReference>
<comment type="caution">
    <text evidence="1">The sequence shown here is derived from an EMBL/GenBank/DDBJ whole genome shotgun (WGS) entry which is preliminary data.</text>
</comment>
<gene>
    <name evidence="1" type="ORF">AAHA92_11601</name>
</gene>
<accession>A0ABD1HHJ5</accession>
<name>A0ABD1HHJ5_SALDI</name>
<protein>
    <submittedName>
        <fullName evidence="1">Disease resistance proteinisoform X2</fullName>
    </submittedName>
</protein>
<dbReference type="Gene3D" id="3.80.10.10">
    <property type="entry name" value="Ribonuclease Inhibitor"/>
    <property type="match status" value="1"/>
</dbReference>
<dbReference type="PANTHER" id="PTHR15140">
    <property type="entry name" value="TUBULIN-SPECIFIC CHAPERONE E"/>
    <property type="match status" value="1"/>
</dbReference>
<reference evidence="1 2" key="1">
    <citation type="submission" date="2024-06" db="EMBL/GenBank/DDBJ databases">
        <title>A chromosome level genome sequence of Diviner's sage (Salvia divinorum).</title>
        <authorList>
            <person name="Ford S.A."/>
            <person name="Ro D.-K."/>
            <person name="Ness R.W."/>
            <person name="Phillips M.A."/>
        </authorList>
    </citation>
    <scope>NUCLEOTIDE SEQUENCE [LARGE SCALE GENOMIC DNA]</scope>
    <source>
        <strain evidence="1">SAF-2024a</strain>
        <tissue evidence="1">Leaf</tissue>
    </source>
</reference>
<dbReference type="AlphaFoldDB" id="A0ABD1HHJ5"/>
<proteinExistence type="predicted"/>
<dbReference type="PANTHER" id="PTHR15140:SF37">
    <property type="entry name" value="UBIQUITIN-LIKE DOMAIN-CONTAINING PROTEIN"/>
    <property type="match status" value="1"/>
</dbReference>
<evidence type="ECO:0000313" key="2">
    <source>
        <dbReference type="Proteomes" id="UP001567538"/>
    </source>
</evidence>
<dbReference type="SUPFAM" id="SSF52047">
    <property type="entry name" value="RNI-like"/>
    <property type="match status" value="1"/>
</dbReference>
<organism evidence="1 2">
    <name type="scientific">Salvia divinorum</name>
    <name type="common">Maria pastora</name>
    <name type="synonym">Diviner's sage</name>
    <dbReference type="NCBI Taxonomy" id="28513"/>
    <lineage>
        <taxon>Eukaryota</taxon>
        <taxon>Viridiplantae</taxon>
        <taxon>Streptophyta</taxon>
        <taxon>Embryophyta</taxon>
        <taxon>Tracheophyta</taxon>
        <taxon>Spermatophyta</taxon>
        <taxon>Magnoliopsida</taxon>
        <taxon>eudicotyledons</taxon>
        <taxon>Gunneridae</taxon>
        <taxon>Pentapetalae</taxon>
        <taxon>asterids</taxon>
        <taxon>lamiids</taxon>
        <taxon>Lamiales</taxon>
        <taxon>Lamiaceae</taxon>
        <taxon>Nepetoideae</taxon>
        <taxon>Mentheae</taxon>
        <taxon>Salviinae</taxon>
        <taxon>Salvia</taxon>
        <taxon>Salvia subgen. Calosphace</taxon>
    </lineage>
</organism>